<reference evidence="1" key="1">
    <citation type="submission" date="2023-07" db="EMBL/GenBank/DDBJ databases">
        <title>Sorghum-associated microbial communities from plants grown in Nebraska, USA.</title>
        <authorList>
            <person name="Schachtman D."/>
        </authorList>
    </citation>
    <scope>NUCLEOTIDE SEQUENCE</scope>
    <source>
        <strain evidence="1">BE46</strain>
    </source>
</reference>
<protein>
    <submittedName>
        <fullName evidence="1">Uncharacterized protein</fullName>
    </submittedName>
</protein>
<sequence>MLDYLFSNGLCGWFGVVIIVVILLSVGFCRYFYLFAGVGFDALSVDDVLMIAQKILFAVRVVGYLVCDISGVNVE</sequence>
<dbReference type="Proteomes" id="UP001259420">
    <property type="component" value="Unassembled WGS sequence"/>
</dbReference>
<evidence type="ECO:0000313" key="2">
    <source>
        <dbReference type="Proteomes" id="UP001259420"/>
    </source>
</evidence>
<comment type="caution">
    <text evidence="1">The sequence shown here is derived from an EMBL/GenBank/DDBJ whole genome shotgun (WGS) entry which is preliminary data.</text>
</comment>
<evidence type="ECO:0000313" key="1">
    <source>
        <dbReference type="EMBL" id="MDR6605178.1"/>
    </source>
</evidence>
<dbReference type="EMBL" id="JAVDSD010000001">
    <property type="protein sequence ID" value="MDR6605178.1"/>
    <property type="molecule type" value="Genomic_DNA"/>
</dbReference>
<name>A0ACC6JF91_9PSED</name>
<proteinExistence type="predicted"/>
<organism evidence="1 2">
    <name type="scientific">Pseudomonas synxantha</name>
    <dbReference type="NCBI Taxonomy" id="47883"/>
    <lineage>
        <taxon>Bacteria</taxon>
        <taxon>Pseudomonadati</taxon>
        <taxon>Pseudomonadota</taxon>
        <taxon>Gammaproteobacteria</taxon>
        <taxon>Pseudomonadales</taxon>
        <taxon>Pseudomonadaceae</taxon>
        <taxon>Pseudomonas</taxon>
    </lineage>
</organism>
<gene>
    <name evidence="1" type="ORF">J2X87_000229</name>
</gene>
<accession>A0ACC6JF91</accession>
<keyword evidence="2" id="KW-1185">Reference proteome</keyword>